<dbReference type="PANTHER" id="PTHR21089">
    <property type="entry name" value="SHIKIMATE DEHYDROGENASE"/>
    <property type="match status" value="1"/>
</dbReference>
<sequence>MSEQFEDIPTPSSLDGLAYLYGHPLLNSLSPLLHKTIYDALGLNWEQFPLSKSDTSSLTYPPPYTLSPPITDFLDHVRSNDRFVGSSVTMPYKVAILPFLDELTNEAKGVGACNTIFLKEGEQGIKTLVGTNTDCIGVREALLRNTPEGVTGNPYAGKPALIIGGGGTARAAIYTFRTWLNVSKIYIVNRDEGEVEAIVKEDDERRSESTTEYNQAPIFHVKTPAEVQDLEPPVAVMSGVPNYPPKTPEEINARETIKAFFKASTASKTRSIVLEMCYHPHPWTEIAQLASDHGCHVVLGSEAMIWQGIEQARLWTGKDIVGTPGVVEKVEKVIQKAIRDREVMQKE</sequence>
<dbReference type="VEuPathDB" id="FungiDB:AAP_00071"/>
<dbReference type="GO" id="GO:0004764">
    <property type="term" value="F:shikimate 3-dehydrogenase (NADP+) activity"/>
    <property type="evidence" value="ECO:0007669"/>
    <property type="project" value="InterPro"/>
</dbReference>
<proteinExistence type="predicted"/>
<dbReference type="InterPro" id="IPR022893">
    <property type="entry name" value="Shikimate_DH_fam"/>
</dbReference>
<dbReference type="GO" id="GO:0009423">
    <property type="term" value="P:chorismate biosynthetic process"/>
    <property type="evidence" value="ECO:0007669"/>
    <property type="project" value="TreeGrafter"/>
</dbReference>
<protein>
    <submittedName>
        <fullName evidence="2">Quinate dehydrogenase</fullName>
    </submittedName>
</protein>
<evidence type="ECO:0000313" key="3">
    <source>
        <dbReference type="Proteomes" id="UP000242877"/>
    </source>
</evidence>
<dbReference type="Proteomes" id="UP000242877">
    <property type="component" value="Unassembled WGS sequence"/>
</dbReference>
<dbReference type="Gene3D" id="3.40.50.720">
    <property type="entry name" value="NAD(P)-binding Rossmann-like Domain"/>
    <property type="match status" value="1"/>
</dbReference>
<dbReference type="PANTHER" id="PTHR21089:SF1">
    <property type="entry name" value="BIFUNCTIONAL 3-DEHYDROQUINATE DEHYDRATASE_SHIKIMATE DEHYDROGENASE, CHLOROPLASTIC"/>
    <property type="match status" value="1"/>
</dbReference>
<feature type="domain" description="Shikimate dehydrogenase substrate binding N-terminal" evidence="1">
    <location>
        <begin position="20"/>
        <end position="116"/>
    </location>
</feature>
<dbReference type="AlphaFoldDB" id="A0A166PMF9"/>
<dbReference type="InterPro" id="IPR046346">
    <property type="entry name" value="Aminoacid_DH-like_N_sf"/>
</dbReference>
<evidence type="ECO:0000313" key="2">
    <source>
        <dbReference type="EMBL" id="KZZ97810.1"/>
    </source>
</evidence>
<dbReference type="CDD" id="cd01065">
    <property type="entry name" value="NAD_bind_Shikimate_DH"/>
    <property type="match status" value="1"/>
</dbReference>
<evidence type="ECO:0000259" key="1">
    <source>
        <dbReference type="Pfam" id="PF08501"/>
    </source>
</evidence>
<keyword evidence="3" id="KW-1185">Reference proteome</keyword>
<dbReference type="InterPro" id="IPR013708">
    <property type="entry name" value="Shikimate_DH-bd_N"/>
</dbReference>
<dbReference type="InterPro" id="IPR036291">
    <property type="entry name" value="NAD(P)-bd_dom_sf"/>
</dbReference>
<dbReference type="OrthoDB" id="204377at2759"/>
<organism evidence="2 3">
    <name type="scientific">Ascosphaera apis ARSEF 7405</name>
    <dbReference type="NCBI Taxonomy" id="392613"/>
    <lineage>
        <taxon>Eukaryota</taxon>
        <taxon>Fungi</taxon>
        <taxon>Dikarya</taxon>
        <taxon>Ascomycota</taxon>
        <taxon>Pezizomycotina</taxon>
        <taxon>Eurotiomycetes</taxon>
        <taxon>Eurotiomycetidae</taxon>
        <taxon>Onygenales</taxon>
        <taxon>Ascosphaeraceae</taxon>
        <taxon>Ascosphaera</taxon>
    </lineage>
</organism>
<dbReference type="EMBL" id="AZGZ01000001">
    <property type="protein sequence ID" value="KZZ97810.1"/>
    <property type="molecule type" value="Genomic_DNA"/>
</dbReference>
<reference evidence="2 3" key="1">
    <citation type="journal article" date="2016" name="Genome Biol. Evol.">
        <title>Divergent and convergent evolution of fungal pathogenicity.</title>
        <authorList>
            <person name="Shang Y."/>
            <person name="Xiao G."/>
            <person name="Zheng P."/>
            <person name="Cen K."/>
            <person name="Zhan S."/>
            <person name="Wang C."/>
        </authorList>
    </citation>
    <scope>NUCLEOTIDE SEQUENCE [LARGE SCALE GENOMIC DNA]</scope>
    <source>
        <strain evidence="2 3">ARSEF 7405</strain>
    </source>
</reference>
<dbReference type="Gene3D" id="3.40.50.10860">
    <property type="entry name" value="Leucine Dehydrogenase, chain A, domain 1"/>
    <property type="match status" value="1"/>
</dbReference>
<gene>
    <name evidence="2" type="ORF">AAP_00071</name>
</gene>
<dbReference type="SUPFAM" id="SSF51735">
    <property type="entry name" value="NAD(P)-binding Rossmann-fold domains"/>
    <property type="match status" value="1"/>
</dbReference>
<dbReference type="SUPFAM" id="SSF53223">
    <property type="entry name" value="Aminoacid dehydrogenase-like, N-terminal domain"/>
    <property type="match status" value="1"/>
</dbReference>
<comment type="caution">
    <text evidence="2">The sequence shown here is derived from an EMBL/GenBank/DDBJ whole genome shotgun (WGS) entry which is preliminary data.</text>
</comment>
<dbReference type="Pfam" id="PF08501">
    <property type="entry name" value="Shikimate_dh_N"/>
    <property type="match status" value="1"/>
</dbReference>
<dbReference type="GO" id="GO:0019632">
    <property type="term" value="P:shikimate metabolic process"/>
    <property type="evidence" value="ECO:0007669"/>
    <property type="project" value="TreeGrafter"/>
</dbReference>
<accession>A0A166PMF9</accession>
<name>A0A166PMF9_9EURO</name>